<dbReference type="Gene3D" id="2.120.10.30">
    <property type="entry name" value="TolB, C-terminal domain"/>
    <property type="match status" value="1"/>
</dbReference>
<accession>A0AA49JKN0</accession>
<organism evidence="6">
    <name type="scientific">Roseihalotalea indica</name>
    <dbReference type="NCBI Taxonomy" id="2867963"/>
    <lineage>
        <taxon>Bacteria</taxon>
        <taxon>Pseudomonadati</taxon>
        <taxon>Bacteroidota</taxon>
        <taxon>Cytophagia</taxon>
        <taxon>Cytophagales</taxon>
        <taxon>Catalimonadaceae</taxon>
        <taxon>Roseihalotalea</taxon>
    </lineage>
</organism>
<keyword evidence="2" id="KW-0479">Metal-binding</keyword>
<dbReference type="InterPro" id="IPR013320">
    <property type="entry name" value="ConA-like_dom_sf"/>
</dbReference>
<dbReference type="InterPro" id="IPR008972">
    <property type="entry name" value="Cupredoxin"/>
</dbReference>
<dbReference type="InterPro" id="IPR016024">
    <property type="entry name" value="ARM-type_fold"/>
</dbReference>
<dbReference type="SUPFAM" id="SSF50952">
    <property type="entry name" value="Soluble quinoprotein glucose dehydrogenase"/>
    <property type="match status" value="1"/>
</dbReference>
<dbReference type="GO" id="GO:0005507">
    <property type="term" value="F:copper ion binding"/>
    <property type="evidence" value="ECO:0007669"/>
    <property type="project" value="InterPro"/>
</dbReference>
<dbReference type="GO" id="GO:0009055">
    <property type="term" value="F:electron transfer activity"/>
    <property type="evidence" value="ECO:0007669"/>
    <property type="project" value="InterPro"/>
</dbReference>
<evidence type="ECO:0000256" key="2">
    <source>
        <dbReference type="ARBA" id="ARBA00022723"/>
    </source>
</evidence>
<dbReference type="SUPFAM" id="SSF49899">
    <property type="entry name" value="Concanavalin A-like lectins/glucanases"/>
    <property type="match status" value="1"/>
</dbReference>
<dbReference type="SUPFAM" id="SSF48371">
    <property type="entry name" value="ARM repeat"/>
    <property type="match status" value="1"/>
</dbReference>
<dbReference type="GO" id="GO:0005975">
    <property type="term" value="P:carbohydrate metabolic process"/>
    <property type="evidence" value="ECO:0007669"/>
    <property type="project" value="UniProtKB-ARBA"/>
</dbReference>
<dbReference type="Gene3D" id="3.40.50.880">
    <property type="match status" value="1"/>
</dbReference>
<dbReference type="InterPro" id="IPR013428">
    <property type="entry name" value="Membrane-bound_put_N"/>
</dbReference>
<dbReference type="InterPro" id="IPR055557">
    <property type="entry name" value="DUF7133"/>
</dbReference>
<dbReference type="AlphaFoldDB" id="A0AA49JKN0"/>
<dbReference type="EMBL" id="CP120682">
    <property type="protein sequence ID" value="WKN40389.1"/>
    <property type="molecule type" value="Genomic_DNA"/>
</dbReference>
<dbReference type="InterPro" id="IPR029010">
    <property type="entry name" value="ThuA-like"/>
</dbReference>
<sequence length="1212" mass="133788">MRGAIFLSIFFGLLFQRCIENAQSSDHRPASSTENRTGPRRAEVLFLGHQSEHHDSGKYAPWLAISAFEKGINITYTTDLDDLNAENLSKYDGLVIYANHDSITSSQEGALKDFVENGKGLIPLHCATGCFKNSDWYIETIGGQFASHGTGTFTSNIVNQEHAVMQGLSEFETWDETYVHQRLNPDMTILMEREDDTGSGKKPEPYTWVRNQGKGRVFYTAYGHNDSTWTNPGFLQLVNNGILWAIGDQVQSQIADLQIPQVSIYDSTITQFTQRHVVPKMQEALSPEESQKLIQIPVDFDIELFAAEPDITNPIAMNWDEKGRLWIVESVDYPNTFIETDGAANDRIKICEDTDGDGKADKFTVFADSLNIPTSLVFANDGVIVSMAPYFVFLQDTDGDDKADVRKNIMSGWGKNDTHSGPSNLQYGFDNKIWGVLGFSGFDGEINGESLKFGQGIYRFAPDGSDFEHLANSSNNTWGLGFSEDNNTFISTANNTHSAFYSMPAKYMLRSLPELTAQASPQVVSSEVSAESLVEPIQKIDGHYDAHSMTPNLRQVDVVGGFTAAAGHHLYTARSFPQSYWNRVAFINEPTVRLVHNAVIEPVGAGFTEADDWNLMASSDEWFGPVDSQVGPDGAVWVADWYNFIIQHNVFVERQAPSEMVLPFTEQPHGQGNAFISPLRDINHGRIYRIVYKEAPTYQPLSLSKEDVPGLVEALKNDNMFWRMTAQRLLVETQDQSAIPGLIDLISNEDVDEIGLNSPAVHALWTLHGLGAVSKYNEDVWEAVIQALSHPAAGVRKAAASVLPRNQSSLKAIQDAGLLDDHDLNVRMNTLLALAEYPTSTDIGAQLYEASLQAENQDDAWIRKALFAAAIAHPEGFLTASGKSGVATEPAFSKRMASALRQEVYELPRRGVLPFPVDVSQKEIIIQASIAKRDDALAGVIMAQGGKQNGYALFMEKGKLTMQVNQVGNTYQAISQKRMPEKFEVVGHLDKSGKITLLIDGEEVATAQASSWFNEPLTSAIRMGYDFDNEDKIGSYDGGFRFNGNVQNASLELRSDEALLAVNNDRESSSGNSKNQASSSAPVTINIKVVPDMMKFDLESFTVKAGQEVIIELENLDGMQHNMLITQRGSLETVGAAADAMVRDPNAAQKNYVPEIPEVLFATKLLNPEEIVTLRFTAPEKPGEYPFVCTFPGHWRMMNGIMKVAGNGEESL</sequence>
<protein>
    <submittedName>
        <fullName evidence="6">ThuA domain-containing protein</fullName>
    </submittedName>
</protein>
<dbReference type="Gene3D" id="2.60.40.420">
    <property type="entry name" value="Cupredoxins - blue copper proteins"/>
    <property type="match status" value="1"/>
</dbReference>
<dbReference type="InterPro" id="IPR028871">
    <property type="entry name" value="BlueCu_1_BS"/>
</dbReference>
<keyword evidence="1" id="KW-0813">Transport</keyword>
<dbReference type="PANTHER" id="PTHR33546">
    <property type="entry name" value="LARGE, MULTIFUNCTIONAL SECRETED PROTEIN-RELATED"/>
    <property type="match status" value="1"/>
</dbReference>
<evidence type="ECO:0000256" key="3">
    <source>
        <dbReference type="ARBA" id="ARBA00022982"/>
    </source>
</evidence>
<dbReference type="InterPro" id="IPR001202">
    <property type="entry name" value="WW_dom"/>
</dbReference>
<dbReference type="InterPro" id="IPR000923">
    <property type="entry name" value="BlueCu_1"/>
</dbReference>
<name>A0AA49JKN0_9BACT</name>
<dbReference type="SUPFAM" id="SSF52317">
    <property type="entry name" value="Class I glutamine amidotransferase-like"/>
    <property type="match status" value="1"/>
</dbReference>
<dbReference type="PROSITE" id="PS00196">
    <property type="entry name" value="COPPER_BLUE"/>
    <property type="match status" value="1"/>
</dbReference>
<keyword evidence="3" id="KW-0249">Electron transport</keyword>
<dbReference type="InterPro" id="IPR011989">
    <property type="entry name" value="ARM-like"/>
</dbReference>
<dbReference type="Gene3D" id="1.25.10.10">
    <property type="entry name" value="Leucine-rich Repeat Variant"/>
    <property type="match status" value="1"/>
</dbReference>
<gene>
    <name evidence="6" type="ORF">K4G66_27280</name>
</gene>
<dbReference type="NCBIfam" id="TIGR02604">
    <property type="entry name" value="Piru_Ver_Nterm"/>
    <property type="match status" value="1"/>
</dbReference>
<dbReference type="Pfam" id="PF23500">
    <property type="entry name" value="DUF7133"/>
    <property type="match status" value="1"/>
</dbReference>
<dbReference type="Pfam" id="PF06283">
    <property type="entry name" value="ThuA"/>
    <property type="match status" value="1"/>
</dbReference>
<dbReference type="InterPro" id="IPR029062">
    <property type="entry name" value="Class_I_gatase-like"/>
</dbReference>
<evidence type="ECO:0000256" key="4">
    <source>
        <dbReference type="ARBA" id="ARBA00023008"/>
    </source>
</evidence>
<dbReference type="Pfam" id="PF00127">
    <property type="entry name" value="Copper-bind"/>
    <property type="match status" value="1"/>
</dbReference>
<proteinExistence type="predicted"/>
<dbReference type="InterPro" id="IPR011041">
    <property type="entry name" value="Quinoprot_gluc/sorb_DH_b-prop"/>
</dbReference>
<reference evidence="6" key="2">
    <citation type="journal article" date="2024" name="Antonie Van Leeuwenhoek">
        <title>Roseihalotalea indica gen. nov., sp. nov., a halophilic Bacteroidetes from mesopelagic Southwest Indian Ocean with higher carbohydrate metabolic potential.</title>
        <authorList>
            <person name="Chen B."/>
            <person name="Zhang M."/>
            <person name="Lin D."/>
            <person name="Ye J."/>
            <person name="Tang K."/>
        </authorList>
    </citation>
    <scope>NUCLEOTIDE SEQUENCE</scope>
    <source>
        <strain evidence="6">TK19036</strain>
    </source>
</reference>
<feature type="domain" description="WW" evidence="5">
    <location>
        <begin position="208"/>
        <end position="232"/>
    </location>
</feature>
<keyword evidence="4" id="KW-0186">Copper</keyword>
<dbReference type="SUPFAM" id="SSF49503">
    <property type="entry name" value="Cupredoxins"/>
    <property type="match status" value="1"/>
</dbReference>
<evidence type="ECO:0000313" key="6">
    <source>
        <dbReference type="EMBL" id="WKN40389.1"/>
    </source>
</evidence>
<dbReference type="PROSITE" id="PS01159">
    <property type="entry name" value="WW_DOMAIN_1"/>
    <property type="match status" value="1"/>
</dbReference>
<evidence type="ECO:0000259" key="5">
    <source>
        <dbReference type="PROSITE" id="PS01159"/>
    </source>
</evidence>
<evidence type="ECO:0000256" key="1">
    <source>
        <dbReference type="ARBA" id="ARBA00022448"/>
    </source>
</evidence>
<reference evidence="6" key="1">
    <citation type="journal article" date="2023" name="Comput. Struct. Biotechnol. J.">
        <title>Discovery of a novel marine Bacteroidetes with a rich repertoire of carbohydrate-active enzymes.</title>
        <authorList>
            <person name="Chen B."/>
            <person name="Liu G."/>
            <person name="Chen Q."/>
            <person name="Wang H."/>
            <person name="Liu L."/>
            <person name="Tang K."/>
        </authorList>
    </citation>
    <scope>NUCLEOTIDE SEQUENCE</scope>
    <source>
        <strain evidence="6">TK19036</strain>
    </source>
</reference>
<dbReference type="CDD" id="cd04233">
    <property type="entry name" value="Auracyanin"/>
    <property type="match status" value="1"/>
</dbReference>
<dbReference type="GO" id="GO:0004553">
    <property type="term" value="F:hydrolase activity, hydrolyzing O-glycosyl compounds"/>
    <property type="evidence" value="ECO:0007669"/>
    <property type="project" value="UniProtKB-ARBA"/>
</dbReference>
<dbReference type="InterPro" id="IPR011042">
    <property type="entry name" value="6-blade_b-propeller_TolB-like"/>
</dbReference>
<dbReference type="PANTHER" id="PTHR33546:SF1">
    <property type="entry name" value="LARGE, MULTIFUNCTIONAL SECRETED PROTEIN"/>
    <property type="match status" value="1"/>
</dbReference>